<dbReference type="GeneID" id="17037481"/>
<dbReference type="RefSeq" id="XP_005643965.1">
    <property type="nucleotide sequence ID" value="XM_005643908.1"/>
</dbReference>
<accession>I0YM02</accession>
<dbReference type="Proteomes" id="UP000007264">
    <property type="component" value="Unassembled WGS sequence"/>
</dbReference>
<reference evidence="1 2" key="1">
    <citation type="journal article" date="2012" name="Genome Biol.">
        <title>The genome of the polar eukaryotic microalga coccomyxa subellipsoidea reveals traits of cold adaptation.</title>
        <authorList>
            <person name="Blanc G."/>
            <person name="Agarkova I."/>
            <person name="Grimwood J."/>
            <person name="Kuo A."/>
            <person name="Brueggeman A."/>
            <person name="Dunigan D."/>
            <person name="Gurnon J."/>
            <person name="Ladunga I."/>
            <person name="Lindquist E."/>
            <person name="Lucas S."/>
            <person name="Pangilinan J."/>
            <person name="Proschold T."/>
            <person name="Salamov A."/>
            <person name="Schmutz J."/>
            <person name="Weeks D."/>
            <person name="Yamada T."/>
            <person name="Claverie J.M."/>
            <person name="Grigoriev I."/>
            <person name="Van Etten J."/>
            <person name="Lomsadze A."/>
            <person name="Borodovsky M."/>
        </authorList>
    </citation>
    <scope>NUCLEOTIDE SEQUENCE [LARGE SCALE GENOMIC DNA]</scope>
    <source>
        <strain evidence="1 2">C-169</strain>
    </source>
</reference>
<dbReference type="AlphaFoldDB" id="I0YM02"/>
<organism evidence="1 2">
    <name type="scientific">Coccomyxa subellipsoidea (strain C-169)</name>
    <name type="common">Green microalga</name>
    <dbReference type="NCBI Taxonomy" id="574566"/>
    <lineage>
        <taxon>Eukaryota</taxon>
        <taxon>Viridiplantae</taxon>
        <taxon>Chlorophyta</taxon>
        <taxon>core chlorophytes</taxon>
        <taxon>Trebouxiophyceae</taxon>
        <taxon>Trebouxiophyceae incertae sedis</taxon>
        <taxon>Coccomyxaceae</taxon>
        <taxon>Coccomyxa</taxon>
        <taxon>Coccomyxa subellipsoidea</taxon>
    </lineage>
</organism>
<protein>
    <submittedName>
        <fullName evidence="1">Uncharacterized protein</fullName>
    </submittedName>
</protein>
<dbReference type="OrthoDB" id="10377473at2759"/>
<proteinExistence type="predicted"/>
<dbReference type="KEGG" id="csl:COCSUDRAFT_44746"/>
<comment type="caution">
    <text evidence="1">The sequence shown here is derived from an EMBL/GenBank/DDBJ whole genome shotgun (WGS) entry which is preliminary data.</text>
</comment>
<dbReference type="EMBL" id="AGSI01000019">
    <property type="protein sequence ID" value="EIE19421.1"/>
    <property type="molecule type" value="Genomic_DNA"/>
</dbReference>
<name>I0YM02_COCSC</name>
<gene>
    <name evidence="1" type="ORF">COCSUDRAFT_44746</name>
</gene>
<evidence type="ECO:0000313" key="1">
    <source>
        <dbReference type="EMBL" id="EIE19421.1"/>
    </source>
</evidence>
<evidence type="ECO:0000313" key="2">
    <source>
        <dbReference type="Proteomes" id="UP000007264"/>
    </source>
</evidence>
<keyword evidence="2" id="KW-1185">Reference proteome</keyword>
<sequence length="405" mass="45409">MSANAANISEALRQTFFRLDEDFLASRAYPESVRQIPLTKLNHTPNEIKLPLYLPKAHMQYAAPVSVTLTLERWGDAVQVRASSGASGSMVFLDRRLHRVYLACSGGSNMILGELVHGLAVQVAEASFLTPASVPDSHSVCPVGTGRWKQQHLADAYNRGRRDAAEKVEWDSQPMQAPVHTVERQLTAIHESVIIGSTGFWRLASPDATALRSHFYLRAPDLEAQACEGSGGRAPNTANHLVCFAEQQITDRLPRPAGVDVAAMVLTFKWPANSINQAFTGKSILESLQQYSDQQQAARAKRHWRLIRTLCVEYNRAHRHDETSYFLLQPKIQAKLQPSRMVVQKWHRAVRLALAAGMKQARRMEEELWKRERMVVNVSPSLKVRNQKGQEVNLRATYFDISAIA</sequence>